<proteinExistence type="predicted"/>
<keyword evidence="9" id="KW-0732">Signal</keyword>
<accession>A0A7S4AXL3</accession>
<evidence type="ECO:0000256" key="1">
    <source>
        <dbReference type="ARBA" id="ARBA00004167"/>
    </source>
</evidence>
<evidence type="ECO:0000256" key="6">
    <source>
        <dbReference type="ARBA" id="ARBA00023010"/>
    </source>
</evidence>
<dbReference type="InterPro" id="IPR003369">
    <property type="entry name" value="TatA/B/E"/>
</dbReference>
<evidence type="ECO:0000256" key="4">
    <source>
        <dbReference type="ARBA" id="ARBA00022927"/>
    </source>
</evidence>
<reference evidence="10" key="1">
    <citation type="submission" date="2021-01" db="EMBL/GenBank/DDBJ databases">
        <authorList>
            <person name="Corre E."/>
            <person name="Pelletier E."/>
            <person name="Niang G."/>
            <person name="Scheremetjew M."/>
            <person name="Finn R."/>
            <person name="Kale V."/>
            <person name="Holt S."/>
            <person name="Cochrane G."/>
            <person name="Meng A."/>
            <person name="Brown T."/>
            <person name="Cohen L."/>
        </authorList>
    </citation>
    <scope>NUCLEOTIDE SEQUENCE</scope>
    <source>
        <strain evidence="10">10249 10 AB</strain>
    </source>
</reference>
<keyword evidence="3" id="KW-0812">Transmembrane</keyword>
<evidence type="ECO:0000256" key="3">
    <source>
        <dbReference type="ARBA" id="ARBA00022692"/>
    </source>
</evidence>
<evidence type="ECO:0008006" key="11">
    <source>
        <dbReference type="Google" id="ProtNLM"/>
    </source>
</evidence>
<feature type="chain" id="PRO_5030656596" description="Sec-independent protein translocase protein TatA" evidence="9">
    <location>
        <begin position="25"/>
        <end position="161"/>
    </location>
</feature>
<evidence type="ECO:0000256" key="2">
    <source>
        <dbReference type="ARBA" id="ARBA00022448"/>
    </source>
</evidence>
<keyword evidence="6" id="KW-0811">Translocation</keyword>
<feature type="region of interest" description="Disordered" evidence="8">
    <location>
        <begin position="127"/>
        <end position="161"/>
    </location>
</feature>
<keyword evidence="7" id="KW-0472">Membrane</keyword>
<evidence type="ECO:0000256" key="8">
    <source>
        <dbReference type="SAM" id="MobiDB-lite"/>
    </source>
</evidence>
<evidence type="ECO:0000256" key="7">
    <source>
        <dbReference type="ARBA" id="ARBA00023136"/>
    </source>
</evidence>
<sequence>MRVLHKSFVLIGVLLQTLVMVSHGFLSHRKNSPLIHLTTSTFPSRTDHQSSVASLATDHPVMRRHRRSVANVQTMGLFGLGGPEIAIILAVGAFVIGPQQLGTMLGSFAGNVKEEYKDLPDELKKIPEEFQKGFEESTENSKARNAKPMESVPDDEKPSKE</sequence>
<comment type="subcellular location">
    <subcellularLocation>
        <location evidence="1">Membrane</location>
        <topology evidence="1">Single-pass membrane protein</topology>
    </subcellularLocation>
</comment>
<name>A0A7S4AXL3_9STRA</name>
<evidence type="ECO:0000313" key="10">
    <source>
        <dbReference type="EMBL" id="CAE0730485.1"/>
    </source>
</evidence>
<protein>
    <recommendedName>
        <fullName evidence="11">Sec-independent protein translocase protein TatA</fullName>
    </recommendedName>
</protein>
<dbReference type="Pfam" id="PF02416">
    <property type="entry name" value="TatA_B_E"/>
    <property type="match status" value="1"/>
</dbReference>
<dbReference type="EMBL" id="HBIX01035541">
    <property type="protein sequence ID" value="CAE0730485.1"/>
    <property type="molecule type" value="Transcribed_RNA"/>
</dbReference>
<feature type="compositionally biased region" description="Basic and acidic residues" evidence="8">
    <location>
        <begin position="127"/>
        <end position="142"/>
    </location>
</feature>
<evidence type="ECO:0000256" key="5">
    <source>
        <dbReference type="ARBA" id="ARBA00022989"/>
    </source>
</evidence>
<dbReference type="AlphaFoldDB" id="A0A7S4AXL3"/>
<evidence type="ECO:0000256" key="9">
    <source>
        <dbReference type="SAM" id="SignalP"/>
    </source>
</evidence>
<gene>
    <name evidence="10" type="ORF">PAUS00366_LOCUS23271</name>
</gene>
<keyword evidence="4" id="KW-0653">Protein transport</keyword>
<keyword evidence="2" id="KW-0813">Transport</keyword>
<keyword evidence="5" id="KW-1133">Transmembrane helix</keyword>
<organism evidence="10">
    <name type="scientific">Pseudo-nitzschia australis</name>
    <dbReference type="NCBI Taxonomy" id="44445"/>
    <lineage>
        <taxon>Eukaryota</taxon>
        <taxon>Sar</taxon>
        <taxon>Stramenopiles</taxon>
        <taxon>Ochrophyta</taxon>
        <taxon>Bacillariophyta</taxon>
        <taxon>Bacillariophyceae</taxon>
        <taxon>Bacillariophycidae</taxon>
        <taxon>Bacillariales</taxon>
        <taxon>Bacillariaceae</taxon>
        <taxon>Pseudo-nitzschia</taxon>
    </lineage>
</organism>
<feature type="signal peptide" evidence="9">
    <location>
        <begin position="1"/>
        <end position="24"/>
    </location>
</feature>